<feature type="region of interest" description="Disordered" evidence="1">
    <location>
        <begin position="65"/>
        <end position="93"/>
    </location>
</feature>
<sequence length="110" mass="12101">MSWSKPHYGVSGREQTWVNSIIQTHDIFCGCNEPIIHLVNIAIKKGGIFGFDKEKAKQILLCHHTTTEGDAGPGETPTEEDGPGPEGNLQFGDLEKLFEEDTPFEDDDSG</sequence>
<feature type="domain" description="Hepatitis TT virus Orf2/Gyrovirus Vp2 N-terminal" evidence="2">
    <location>
        <begin position="12"/>
        <end position="46"/>
    </location>
</feature>
<name>A0A1I9WIN3_9VIRU</name>
<dbReference type="EMBL" id="KX810064">
    <property type="protein sequence ID" value="APA31997.1"/>
    <property type="molecule type" value="Genomic_DNA"/>
</dbReference>
<dbReference type="Proteomes" id="UP000677358">
    <property type="component" value="Segment"/>
</dbReference>
<proteinExistence type="predicted"/>
<keyword evidence="4" id="KW-1185">Reference proteome</keyword>
<evidence type="ECO:0000313" key="3">
    <source>
        <dbReference type="EMBL" id="APA31997.1"/>
    </source>
</evidence>
<dbReference type="Pfam" id="PF02957">
    <property type="entry name" value="TT_ORF2-like"/>
    <property type="match status" value="1"/>
</dbReference>
<evidence type="ECO:0000256" key="1">
    <source>
        <dbReference type="SAM" id="MobiDB-lite"/>
    </source>
</evidence>
<accession>A0A1I9WIN3</accession>
<evidence type="ECO:0000313" key="4">
    <source>
        <dbReference type="Proteomes" id="UP000677358"/>
    </source>
</evidence>
<evidence type="ECO:0000259" key="2">
    <source>
        <dbReference type="Pfam" id="PF02957"/>
    </source>
</evidence>
<organism evidence="3 4">
    <name type="scientific">TTV-like mini virus</name>
    <dbReference type="NCBI Taxonomy" id="93678"/>
    <lineage>
        <taxon>Viruses</taxon>
        <taxon>Monodnaviria</taxon>
        <taxon>Shotokuvirae</taxon>
        <taxon>Commensaviricota</taxon>
        <taxon>Cardeaviricetes</taxon>
        <taxon>Sanitavirales</taxon>
        <taxon>Anelloviridae</taxon>
        <taxon>Betatorquevirus</taxon>
    </lineage>
</organism>
<dbReference type="InterPro" id="IPR004118">
    <property type="entry name" value="HEV_TT_vir_Orf2/Gyrovir_Vp2_N"/>
</dbReference>
<dbReference type="GeneID" id="80535003"/>
<dbReference type="RefSeq" id="YP_010797270.1">
    <property type="nucleotide sequence ID" value="NC_076156.1"/>
</dbReference>
<protein>
    <recommendedName>
        <fullName evidence="2">Hepatitis TT virus Orf2/Gyrovirus Vp2 N-terminal domain-containing protein</fullName>
    </recommendedName>
</protein>
<reference evidence="3 4" key="1">
    <citation type="submission" date="2016-08" db="EMBL/GenBank/DDBJ databases">
        <title>Genomic detection of two new species of Betatorqueviruses in human glioblastoma.</title>
        <authorList>
            <person name="Ng T.F.F."/>
            <person name="Dill J.A."/>
            <person name="Camus A.C."/>
            <person name="Wan Meir E.G."/>
            <person name="Delwart E."/>
        </authorList>
    </citation>
    <scope>NUCLEOTIDE SEQUENCE [LARGE SCALE GENOMIC DNA]</scope>
    <source>
        <strain evidence="3">Emory2</strain>
    </source>
</reference>
<dbReference type="KEGG" id="vg:80535003"/>